<dbReference type="GO" id="GO:0005840">
    <property type="term" value="C:ribosome"/>
    <property type="evidence" value="ECO:0007669"/>
    <property type="project" value="UniProtKB-KW"/>
</dbReference>
<evidence type="ECO:0000313" key="9">
    <source>
        <dbReference type="EMBL" id="KAL3417513.1"/>
    </source>
</evidence>
<keyword evidence="3 9" id="KW-0689">Ribosomal protein</keyword>
<accession>A0ABR4P2H6</accession>
<comment type="subcellular location">
    <subcellularLocation>
        <location evidence="1">Mitochondrion</location>
    </subcellularLocation>
</comment>
<evidence type="ECO:0000256" key="8">
    <source>
        <dbReference type="SAM" id="MobiDB-lite"/>
    </source>
</evidence>
<proteinExistence type="inferred from homology"/>
<dbReference type="Proteomes" id="UP001629113">
    <property type="component" value="Unassembled WGS sequence"/>
</dbReference>
<gene>
    <name evidence="9" type="ORF">PVAG01_10523</name>
</gene>
<evidence type="ECO:0000256" key="7">
    <source>
        <dbReference type="ARBA" id="ARBA00035179"/>
    </source>
</evidence>
<evidence type="ECO:0000256" key="4">
    <source>
        <dbReference type="ARBA" id="ARBA00023128"/>
    </source>
</evidence>
<dbReference type="PANTHER" id="PTHR28595:SF1">
    <property type="entry name" value="LARGE RIBOSOMAL SUBUNIT PROTEIN ML54"/>
    <property type="match status" value="1"/>
</dbReference>
<dbReference type="InterPro" id="IPR013870">
    <property type="entry name" value="Ribosomal_mL54"/>
</dbReference>
<sequence>MICTRCTLRTTSTTLARGPPRAPVPAPGRFFSNTRLALNAAGQQTTSPRPGGHAAATSTSAAQPFSTPATPKLAPAPPKAKSKTVLPVSKTPAGVPLKGLNYLKGRDDPVALPEEEYPEWLWHCLDVKKSEGALDESMGDEFSKSKKQRRVAAKRKAKMEAALLASGDADYLTPKVPLQKQSIDLASNTEGSVEGGFEAVAKREELRKAMRSERRAGIKEKNYLKSV</sequence>
<evidence type="ECO:0000256" key="1">
    <source>
        <dbReference type="ARBA" id="ARBA00004173"/>
    </source>
</evidence>
<evidence type="ECO:0000256" key="6">
    <source>
        <dbReference type="ARBA" id="ARBA00033752"/>
    </source>
</evidence>
<evidence type="ECO:0000313" key="10">
    <source>
        <dbReference type="Proteomes" id="UP001629113"/>
    </source>
</evidence>
<protein>
    <recommendedName>
        <fullName evidence="7">Large ribosomal subunit protein mL54</fullName>
    </recommendedName>
</protein>
<feature type="compositionally biased region" description="Low complexity" evidence="8">
    <location>
        <begin position="54"/>
        <end position="73"/>
    </location>
</feature>
<keyword evidence="2" id="KW-0809">Transit peptide</keyword>
<reference evidence="9 10" key="1">
    <citation type="submission" date="2024-06" db="EMBL/GenBank/DDBJ databases">
        <title>Complete genome of Phlyctema vagabunda strain 19-DSS-EL-015.</title>
        <authorList>
            <person name="Fiorenzani C."/>
        </authorList>
    </citation>
    <scope>NUCLEOTIDE SEQUENCE [LARGE SCALE GENOMIC DNA]</scope>
    <source>
        <strain evidence="9 10">19-DSS-EL-015</strain>
    </source>
</reference>
<dbReference type="EMBL" id="JBFCZG010000010">
    <property type="protein sequence ID" value="KAL3417513.1"/>
    <property type="molecule type" value="Genomic_DNA"/>
</dbReference>
<organism evidence="9 10">
    <name type="scientific">Phlyctema vagabunda</name>
    <dbReference type="NCBI Taxonomy" id="108571"/>
    <lineage>
        <taxon>Eukaryota</taxon>
        <taxon>Fungi</taxon>
        <taxon>Dikarya</taxon>
        <taxon>Ascomycota</taxon>
        <taxon>Pezizomycotina</taxon>
        <taxon>Leotiomycetes</taxon>
        <taxon>Helotiales</taxon>
        <taxon>Dermateaceae</taxon>
        <taxon>Phlyctema</taxon>
    </lineage>
</organism>
<keyword evidence="5" id="KW-0687">Ribonucleoprotein</keyword>
<evidence type="ECO:0000256" key="3">
    <source>
        <dbReference type="ARBA" id="ARBA00022980"/>
    </source>
</evidence>
<evidence type="ECO:0000256" key="2">
    <source>
        <dbReference type="ARBA" id="ARBA00022946"/>
    </source>
</evidence>
<dbReference type="Pfam" id="PF08561">
    <property type="entry name" value="Ribosomal_L37"/>
    <property type="match status" value="1"/>
</dbReference>
<keyword evidence="4" id="KW-0496">Mitochondrion</keyword>
<name>A0ABR4P2H6_9HELO</name>
<dbReference type="PANTHER" id="PTHR28595">
    <property type="entry name" value="39S RIBOSOMAL PROTEIN L54, MITOCHONDRIAL"/>
    <property type="match status" value="1"/>
</dbReference>
<keyword evidence="10" id="KW-1185">Reference proteome</keyword>
<comment type="similarity">
    <text evidence="6">Belongs to the mitochondrion-specific ribosomal protein mL54 family.</text>
</comment>
<evidence type="ECO:0000256" key="5">
    <source>
        <dbReference type="ARBA" id="ARBA00023274"/>
    </source>
</evidence>
<feature type="region of interest" description="Disordered" evidence="8">
    <location>
        <begin position="41"/>
        <end position="85"/>
    </location>
</feature>
<comment type="caution">
    <text evidence="9">The sequence shown here is derived from an EMBL/GenBank/DDBJ whole genome shotgun (WGS) entry which is preliminary data.</text>
</comment>